<comment type="caution">
    <text evidence="2">The sequence shown here is derived from an EMBL/GenBank/DDBJ whole genome shotgun (WGS) entry which is preliminary data.</text>
</comment>
<dbReference type="AlphaFoldDB" id="A0A7I9UZJ2"/>
<reference evidence="3" key="1">
    <citation type="submission" date="2019-06" db="EMBL/GenBank/DDBJ databases">
        <title>Gordonia isolated from sludge of a wastewater treatment plant.</title>
        <authorList>
            <person name="Tamura T."/>
            <person name="Aoyama K."/>
            <person name="Kang Y."/>
            <person name="Saito S."/>
            <person name="Akiyama N."/>
            <person name="Yazawa K."/>
            <person name="Gonoi T."/>
            <person name="Mikami Y."/>
        </authorList>
    </citation>
    <scope>NUCLEOTIDE SEQUENCE [LARGE SCALE GENOMIC DNA]</scope>
    <source>
        <strain evidence="3">NBRC 107697</strain>
    </source>
</reference>
<protein>
    <recommendedName>
        <fullName evidence="1">SAV-6107-like HEPN domain-containing protein</fullName>
    </recommendedName>
</protein>
<evidence type="ECO:0000313" key="3">
    <source>
        <dbReference type="Proteomes" id="UP000444980"/>
    </source>
</evidence>
<dbReference type="InterPro" id="IPR040891">
    <property type="entry name" value="HEPN_SAV_6107"/>
</dbReference>
<keyword evidence="3" id="KW-1185">Reference proteome</keyword>
<dbReference type="EMBL" id="BJOU01000001">
    <property type="protein sequence ID" value="GED98281.1"/>
    <property type="molecule type" value="Genomic_DNA"/>
</dbReference>
<evidence type="ECO:0000313" key="2">
    <source>
        <dbReference type="EMBL" id="GED98281.1"/>
    </source>
</evidence>
<organism evidence="2 3">
    <name type="scientific">Gordonia crocea</name>
    <dbReference type="NCBI Taxonomy" id="589162"/>
    <lineage>
        <taxon>Bacteria</taxon>
        <taxon>Bacillati</taxon>
        <taxon>Actinomycetota</taxon>
        <taxon>Actinomycetes</taxon>
        <taxon>Mycobacteriales</taxon>
        <taxon>Gordoniaceae</taxon>
        <taxon>Gordonia</taxon>
    </lineage>
</organism>
<proteinExistence type="predicted"/>
<evidence type="ECO:0000259" key="1">
    <source>
        <dbReference type="Pfam" id="PF18726"/>
    </source>
</evidence>
<dbReference type="RefSeq" id="WP_161927486.1">
    <property type="nucleotide sequence ID" value="NZ_BJOU01000001.1"/>
</dbReference>
<sequence>MATTNAAVDHRVVLDAHRLLDQAVRIADEGDVVAGNAERLRLYYLASLRAAGSILTVLESRRRAPRGQRSAWVRLGAQARATADDGGLAAAAEFFAAHSGVRHRIETGLVTDVDQAVVARMRVRLTAFLAIGEAVLADYEQGRTPLAAPSQQRSA</sequence>
<feature type="domain" description="SAV-6107-like HEPN" evidence="1">
    <location>
        <begin position="36"/>
        <end position="130"/>
    </location>
</feature>
<accession>A0A7I9UZJ2</accession>
<dbReference type="OrthoDB" id="4379332at2"/>
<dbReference type="Proteomes" id="UP000444980">
    <property type="component" value="Unassembled WGS sequence"/>
</dbReference>
<gene>
    <name evidence="2" type="ORF">nbrc107697_23200</name>
</gene>
<name>A0A7I9UZJ2_9ACTN</name>
<dbReference type="Pfam" id="PF18726">
    <property type="entry name" value="HEPN_SAV_6107"/>
    <property type="match status" value="1"/>
</dbReference>